<name>A0A4P9Z3Y2_9FUNG</name>
<dbReference type="Proteomes" id="UP000278143">
    <property type="component" value="Unassembled WGS sequence"/>
</dbReference>
<dbReference type="Gene3D" id="6.10.140.420">
    <property type="match status" value="1"/>
</dbReference>
<dbReference type="CDD" id="cd21372">
    <property type="entry name" value="cwf21_CWC21-like"/>
    <property type="match status" value="1"/>
</dbReference>
<keyword evidence="7" id="KW-0175">Coiled coil</keyword>
<gene>
    <name evidence="9" type="ORF">SYNPS1DRAFT_8675</name>
</gene>
<comment type="similarity">
    <text evidence="2">Belongs to the CWC21 family.</text>
</comment>
<dbReference type="EMBL" id="KZ989472">
    <property type="protein sequence ID" value="RKP26250.1"/>
    <property type="molecule type" value="Genomic_DNA"/>
</dbReference>
<feature type="domain" description="CWF21" evidence="8">
    <location>
        <begin position="57"/>
        <end position="103"/>
    </location>
</feature>
<dbReference type="InterPro" id="IPR013170">
    <property type="entry name" value="mRNA_splic_Cwf21_dom"/>
</dbReference>
<keyword evidence="3" id="KW-0507">mRNA processing</keyword>
<dbReference type="GO" id="GO:0008380">
    <property type="term" value="P:RNA splicing"/>
    <property type="evidence" value="ECO:0007669"/>
    <property type="project" value="UniProtKB-KW"/>
</dbReference>
<dbReference type="Pfam" id="PF08312">
    <property type="entry name" value="cwf21"/>
    <property type="match status" value="1"/>
</dbReference>
<dbReference type="PANTHER" id="PTHR36562:SF5">
    <property type="entry name" value="SERINE_ARGININE REPETITIVE MATRIX 2"/>
    <property type="match status" value="1"/>
</dbReference>
<evidence type="ECO:0000313" key="10">
    <source>
        <dbReference type="Proteomes" id="UP000278143"/>
    </source>
</evidence>
<evidence type="ECO:0000256" key="2">
    <source>
        <dbReference type="ARBA" id="ARBA00005954"/>
    </source>
</evidence>
<organism evidence="9 10">
    <name type="scientific">Syncephalis pseudoplumigaleata</name>
    <dbReference type="NCBI Taxonomy" id="1712513"/>
    <lineage>
        <taxon>Eukaryota</taxon>
        <taxon>Fungi</taxon>
        <taxon>Fungi incertae sedis</taxon>
        <taxon>Zoopagomycota</taxon>
        <taxon>Zoopagomycotina</taxon>
        <taxon>Zoopagomycetes</taxon>
        <taxon>Zoopagales</taxon>
        <taxon>Piptocephalidaceae</taxon>
        <taxon>Syncephalis</taxon>
    </lineage>
</organism>
<feature type="coiled-coil region" evidence="7">
    <location>
        <begin position="84"/>
        <end position="122"/>
    </location>
</feature>
<evidence type="ECO:0000259" key="8">
    <source>
        <dbReference type="SMART" id="SM01115"/>
    </source>
</evidence>
<dbReference type="SMART" id="SM01115">
    <property type="entry name" value="cwf21"/>
    <property type="match status" value="1"/>
</dbReference>
<keyword evidence="5" id="KW-0508">mRNA splicing</keyword>
<reference evidence="10" key="1">
    <citation type="journal article" date="2018" name="Nat. Microbiol.">
        <title>Leveraging single-cell genomics to expand the fungal tree of life.</title>
        <authorList>
            <person name="Ahrendt S.R."/>
            <person name="Quandt C.A."/>
            <person name="Ciobanu D."/>
            <person name="Clum A."/>
            <person name="Salamov A."/>
            <person name="Andreopoulos B."/>
            <person name="Cheng J.F."/>
            <person name="Woyke T."/>
            <person name="Pelin A."/>
            <person name="Henrissat B."/>
            <person name="Reynolds N.K."/>
            <person name="Benny G.L."/>
            <person name="Smith M.E."/>
            <person name="James T.Y."/>
            <person name="Grigoriev I.V."/>
        </authorList>
    </citation>
    <scope>NUCLEOTIDE SEQUENCE [LARGE SCALE GENOMIC DNA]</scope>
    <source>
        <strain evidence="10">Benny S71-1</strain>
    </source>
</reference>
<keyword evidence="6" id="KW-0539">Nucleus</keyword>
<evidence type="ECO:0000256" key="6">
    <source>
        <dbReference type="ARBA" id="ARBA00023242"/>
    </source>
</evidence>
<keyword evidence="10" id="KW-1185">Reference proteome</keyword>
<evidence type="ECO:0000256" key="4">
    <source>
        <dbReference type="ARBA" id="ARBA00022728"/>
    </source>
</evidence>
<evidence type="ECO:0000256" key="7">
    <source>
        <dbReference type="SAM" id="Coils"/>
    </source>
</evidence>
<feature type="non-terminal residue" evidence="9">
    <location>
        <position position="151"/>
    </location>
</feature>
<dbReference type="AlphaFoldDB" id="A0A4P9Z3Y2"/>
<accession>A0A4P9Z3Y2</accession>
<dbReference type="GO" id="GO:0006397">
    <property type="term" value="P:mRNA processing"/>
    <property type="evidence" value="ECO:0007669"/>
    <property type="project" value="UniProtKB-KW"/>
</dbReference>
<dbReference type="OrthoDB" id="10267305at2759"/>
<evidence type="ECO:0000313" key="9">
    <source>
        <dbReference type="EMBL" id="RKP26250.1"/>
    </source>
</evidence>
<sequence length="151" mass="17604">MYNGIGLTTPRGSGTNGYVVRNLSAIPHRRAPVKQLHELEEEQQDRLRERKPNEEILLHERKRQVELECMNLRLSLEEKNDLTEEQIEESVDALRKRLRAELDEVQLKSAKLLKEHQVHERQQAKSEENIRIKAALGIASDYVEGQAFDRE</sequence>
<evidence type="ECO:0000256" key="5">
    <source>
        <dbReference type="ARBA" id="ARBA00023187"/>
    </source>
</evidence>
<evidence type="ECO:0000256" key="1">
    <source>
        <dbReference type="ARBA" id="ARBA00004123"/>
    </source>
</evidence>
<keyword evidence="4" id="KW-0747">Spliceosome</keyword>
<protein>
    <recommendedName>
        <fullName evidence="8">CWF21 domain-containing protein</fullName>
    </recommendedName>
</protein>
<dbReference type="GO" id="GO:0005681">
    <property type="term" value="C:spliceosomal complex"/>
    <property type="evidence" value="ECO:0007669"/>
    <property type="project" value="UniProtKB-KW"/>
</dbReference>
<evidence type="ECO:0000256" key="3">
    <source>
        <dbReference type="ARBA" id="ARBA00022664"/>
    </source>
</evidence>
<dbReference type="PANTHER" id="PTHR36562">
    <property type="entry name" value="SERINE/ARGININE REPETITIVE MATRIX 2"/>
    <property type="match status" value="1"/>
</dbReference>
<proteinExistence type="inferred from homology"/>
<comment type="subcellular location">
    <subcellularLocation>
        <location evidence="1">Nucleus</location>
    </subcellularLocation>
</comment>
<dbReference type="InterPro" id="IPR051372">
    <property type="entry name" value="CWC21"/>
</dbReference>